<evidence type="ECO:0000259" key="3">
    <source>
        <dbReference type="Pfam" id="PF23544"/>
    </source>
</evidence>
<gene>
    <name evidence="4" type="primary">paaF</name>
    <name evidence="4" type="ORF">BSF38_01746</name>
</gene>
<dbReference type="InterPro" id="IPR029045">
    <property type="entry name" value="ClpP/crotonase-like_dom_sf"/>
</dbReference>
<dbReference type="InterPro" id="IPR014748">
    <property type="entry name" value="Enoyl-CoA_hydra_C"/>
</dbReference>
<keyword evidence="5" id="KW-1185">Reference proteome</keyword>
<dbReference type="InterPro" id="IPR018376">
    <property type="entry name" value="Enoyl-CoA_hyd/isom_CS"/>
</dbReference>
<name>A0A1U7CMZ2_9BACT</name>
<dbReference type="SUPFAM" id="SSF52096">
    <property type="entry name" value="ClpP/crotonase"/>
    <property type="match status" value="1"/>
</dbReference>
<dbReference type="Gene3D" id="1.10.12.10">
    <property type="entry name" value="Lyase 2-enoyl-coa Hydratase, Chain A, domain 2"/>
    <property type="match status" value="1"/>
</dbReference>
<dbReference type="InterPro" id="IPR056362">
    <property type="entry name" value="AtuA-like_ferredoxin_dom"/>
</dbReference>
<dbReference type="EMBL" id="CP019082">
    <property type="protein sequence ID" value="APW60278.1"/>
    <property type="molecule type" value="Genomic_DNA"/>
</dbReference>
<dbReference type="RefSeq" id="WP_237170808.1">
    <property type="nucleotide sequence ID" value="NZ_CP019082.1"/>
</dbReference>
<evidence type="ECO:0000256" key="2">
    <source>
        <dbReference type="RuleBase" id="RU003707"/>
    </source>
</evidence>
<sequence length="384" mass="40739">MSIESRFVRLGELAHTRSGDKGDGSNIGVVARDPAAFQWLRDRLTPEAVADHLCGLGVGRVQRFELPNLLAFNFVIEHALGGGASRSLRLDSQGKALGTALLELRLEDPKPDGAHQTAFEETCAMTHALVKTDVDGPVTILTLARPAKRNALSRDLISKLRDELDRIAKTPRIRSVVLTGEGKVFCSGMDLKEAAADDASTEAQQAGVDAMHAFADLIRRLHTLPQPVIAAVNGDALAGGAGLMTACDVAVAVAKARIGYPEVLRGLAPVVVMHDLTSLIGGRRARQLLLSGEPITAEVAHAWGLVNEITPDDGCLAAAVELGKRYARGAPGAQAMVKKLLVETDGKPADLRGAAAVSAAMRGSEEAREGMRAFLEKRPPRWVS</sequence>
<organism evidence="4 5">
    <name type="scientific">Paludisphaera borealis</name>
    <dbReference type="NCBI Taxonomy" id="1387353"/>
    <lineage>
        <taxon>Bacteria</taxon>
        <taxon>Pseudomonadati</taxon>
        <taxon>Planctomycetota</taxon>
        <taxon>Planctomycetia</taxon>
        <taxon>Isosphaerales</taxon>
        <taxon>Isosphaeraceae</taxon>
        <taxon>Paludisphaera</taxon>
    </lineage>
</organism>
<proteinExistence type="inferred from homology"/>
<dbReference type="AlphaFoldDB" id="A0A1U7CMZ2"/>
<dbReference type="Proteomes" id="UP000186309">
    <property type="component" value="Chromosome"/>
</dbReference>
<dbReference type="PROSITE" id="PS00166">
    <property type="entry name" value="ENOYL_COA_HYDRATASE"/>
    <property type="match status" value="1"/>
</dbReference>
<dbReference type="Pfam" id="PF23544">
    <property type="entry name" value="AtuA_ferredoxin"/>
    <property type="match status" value="1"/>
</dbReference>
<protein>
    <submittedName>
        <fullName evidence="4">2,3-dehydroadipyl-CoA hydratase</fullName>
        <ecNumber evidence="4">4.2.1.17</ecNumber>
    </submittedName>
</protein>
<evidence type="ECO:0000256" key="1">
    <source>
        <dbReference type="ARBA" id="ARBA00005254"/>
    </source>
</evidence>
<accession>A0A1U7CMZ2</accession>
<feature type="domain" description="AtuA-like ferredoxin-fold" evidence="3">
    <location>
        <begin position="8"/>
        <end position="106"/>
    </location>
</feature>
<dbReference type="InterPro" id="IPR051683">
    <property type="entry name" value="Enoyl-CoA_Hydratase/Isomerase"/>
</dbReference>
<dbReference type="InterPro" id="IPR001753">
    <property type="entry name" value="Enoyl-CoA_hydra/iso"/>
</dbReference>
<keyword evidence="4" id="KW-0456">Lyase</keyword>
<dbReference type="KEGG" id="pbor:BSF38_01746"/>
<dbReference type="EC" id="4.2.1.17" evidence="4"/>
<reference evidence="5" key="1">
    <citation type="submission" date="2016-12" db="EMBL/GenBank/DDBJ databases">
        <title>Comparative genomics of four Isosphaeraceae planctomycetes: a common pool of plasmids and glycoside hydrolase genes.</title>
        <authorList>
            <person name="Ivanova A."/>
        </authorList>
    </citation>
    <scope>NUCLEOTIDE SEQUENCE [LARGE SCALE GENOMIC DNA]</scope>
    <source>
        <strain evidence="5">PX4</strain>
    </source>
</reference>
<dbReference type="CDD" id="cd06558">
    <property type="entry name" value="crotonase-like"/>
    <property type="match status" value="1"/>
</dbReference>
<evidence type="ECO:0000313" key="5">
    <source>
        <dbReference type="Proteomes" id="UP000186309"/>
    </source>
</evidence>
<dbReference type="PANTHER" id="PTHR42964:SF1">
    <property type="entry name" value="POLYKETIDE BIOSYNTHESIS ENOYL-COA HYDRATASE PKSH-RELATED"/>
    <property type="match status" value="1"/>
</dbReference>
<dbReference type="Gene3D" id="3.90.226.10">
    <property type="entry name" value="2-enoyl-CoA Hydratase, Chain A, domain 1"/>
    <property type="match status" value="1"/>
</dbReference>
<comment type="similarity">
    <text evidence="1 2">Belongs to the enoyl-CoA hydratase/isomerase family.</text>
</comment>
<evidence type="ECO:0000313" key="4">
    <source>
        <dbReference type="EMBL" id="APW60278.1"/>
    </source>
</evidence>
<dbReference type="Pfam" id="PF00378">
    <property type="entry name" value="ECH_1"/>
    <property type="match status" value="1"/>
</dbReference>
<dbReference type="PANTHER" id="PTHR42964">
    <property type="entry name" value="ENOYL-COA HYDRATASE"/>
    <property type="match status" value="1"/>
</dbReference>
<dbReference type="GO" id="GO:0004300">
    <property type="term" value="F:enoyl-CoA hydratase activity"/>
    <property type="evidence" value="ECO:0007669"/>
    <property type="project" value="UniProtKB-EC"/>
</dbReference>
<dbReference type="STRING" id="1387353.BSF38_01746"/>